<dbReference type="PANTHER" id="PTHR44051:SF9">
    <property type="entry name" value="GLUTATHIONE S-TRANSFERASE 1"/>
    <property type="match status" value="1"/>
</dbReference>
<dbReference type="Gene3D" id="1.20.1050.10">
    <property type="match status" value="1"/>
</dbReference>
<reference evidence="3 4" key="1">
    <citation type="journal article" date="2016" name="Nat. Commun.">
        <title>Ectomycorrhizal ecology is imprinted in the genome of the dominant symbiotic fungus Cenococcum geophilum.</title>
        <authorList>
            <consortium name="DOE Joint Genome Institute"/>
            <person name="Peter M."/>
            <person name="Kohler A."/>
            <person name="Ohm R.A."/>
            <person name="Kuo A."/>
            <person name="Krutzmann J."/>
            <person name="Morin E."/>
            <person name="Arend M."/>
            <person name="Barry K.W."/>
            <person name="Binder M."/>
            <person name="Choi C."/>
            <person name="Clum A."/>
            <person name="Copeland A."/>
            <person name="Grisel N."/>
            <person name="Haridas S."/>
            <person name="Kipfer T."/>
            <person name="LaButti K."/>
            <person name="Lindquist E."/>
            <person name="Lipzen A."/>
            <person name="Maire R."/>
            <person name="Meier B."/>
            <person name="Mihaltcheva S."/>
            <person name="Molinier V."/>
            <person name="Murat C."/>
            <person name="Poggeler S."/>
            <person name="Quandt C.A."/>
            <person name="Sperisen C."/>
            <person name="Tritt A."/>
            <person name="Tisserant E."/>
            <person name="Crous P.W."/>
            <person name="Henrissat B."/>
            <person name="Nehls U."/>
            <person name="Egli S."/>
            <person name="Spatafora J.W."/>
            <person name="Grigoriev I.V."/>
            <person name="Martin F.M."/>
        </authorList>
    </citation>
    <scope>NUCLEOTIDE SEQUENCE [LARGE SCALE GENOMIC DNA]</scope>
    <source>
        <strain evidence="3 4">CBS 207.34</strain>
    </source>
</reference>
<dbReference type="GO" id="GO:0016740">
    <property type="term" value="F:transferase activity"/>
    <property type="evidence" value="ECO:0007669"/>
    <property type="project" value="UniProtKB-KW"/>
</dbReference>
<keyword evidence="3" id="KW-0808">Transferase</keyword>
<protein>
    <submittedName>
        <fullName evidence="3">Putative glutathione S-transferase</fullName>
    </submittedName>
</protein>
<evidence type="ECO:0000259" key="2">
    <source>
        <dbReference type="PROSITE" id="PS50405"/>
    </source>
</evidence>
<dbReference type="SUPFAM" id="SSF47616">
    <property type="entry name" value="GST C-terminal domain-like"/>
    <property type="match status" value="1"/>
</dbReference>
<dbReference type="Gene3D" id="3.40.30.10">
    <property type="entry name" value="Glutaredoxin"/>
    <property type="match status" value="1"/>
</dbReference>
<feature type="domain" description="GST C-terminal" evidence="2">
    <location>
        <begin position="66"/>
        <end position="199"/>
    </location>
</feature>
<dbReference type="Proteomes" id="UP000250140">
    <property type="component" value="Unassembled WGS sequence"/>
</dbReference>
<dbReference type="AlphaFoldDB" id="A0A8E2EZ37"/>
<gene>
    <name evidence="3" type="ORF">AOQ84DRAFT_377546</name>
</gene>
<evidence type="ECO:0000313" key="3">
    <source>
        <dbReference type="EMBL" id="OCL07585.1"/>
    </source>
</evidence>
<keyword evidence="4" id="KW-1185">Reference proteome</keyword>
<evidence type="ECO:0000313" key="4">
    <source>
        <dbReference type="Proteomes" id="UP000250140"/>
    </source>
</evidence>
<dbReference type="PROSITE" id="PS50405">
    <property type="entry name" value="GST_CTER"/>
    <property type="match status" value="1"/>
</dbReference>
<accession>A0A8E2EZ37</accession>
<evidence type="ECO:0000256" key="1">
    <source>
        <dbReference type="SAM" id="MobiDB-lite"/>
    </source>
</evidence>
<dbReference type="InterPro" id="IPR036282">
    <property type="entry name" value="Glutathione-S-Trfase_C_sf"/>
</dbReference>
<proteinExistence type="predicted"/>
<dbReference type="Pfam" id="PF00043">
    <property type="entry name" value="GST_C"/>
    <property type="match status" value="1"/>
</dbReference>
<sequence>MLTVHHLQRSQSERIPWLCEELGIPYELKDYQRDPNTMLCPPELQALYESRASDLRRQGKLSIPVDADNYPDYLYYFHFANGYFLPALGRYRVVLAAGIPSDDANAKFARRGFEQSLQIVEDRVSKHTWLAGDEFTAADIMNIFCLTTWRLFFPFSLEKYSGILAYLKRIGEREGYRRAMEKGDPGFTPLLGAEKPEPFGKWGRFQGQEISENS</sequence>
<dbReference type="OrthoDB" id="2309723at2759"/>
<dbReference type="EMBL" id="KV749832">
    <property type="protein sequence ID" value="OCL07585.1"/>
    <property type="molecule type" value="Genomic_DNA"/>
</dbReference>
<organism evidence="3 4">
    <name type="scientific">Glonium stellatum</name>
    <dbReference type="NCBI Taxonomy" id="574774"/>
    <lineage>
        <taxon>Eukaryota</taxon>
        <taxon>Fungi</taxon>
        <taxon>Dikarya</taxon>
        <taxon>Ascomycota</taxon>
        <taxon>Pezizomycotina</taxon>
        <taxon>Dothideomycetes</taxon>
        <taxon>Pleosporomycetidae</taxon>
        <taxon>Gloniales</taxon>
        <taxon>Gloniaceae</taxon>
        <taxon>Glonium</taxon>
    </lineage>
</organism>
<dbReference type="PANTHER" id="PTHR44051">
    <property type="entry name" value="GLUTATHIONE S-TRANSFERASE-RELATED"/>
    <property type="match status" value="1"/>
</dbReference>
<name>A0A8E2EZ37_9PEZI</name>
<dbReference type="InterPro" id="IPR004046">
    <property type="entry name" value="GST_C"/>
</dbReference>
<dbReference type="InterPro" id="IPR010987">
    <property type="entry name" value="Glutathione-S-Trfase_C-like"/>
</dbReference>
<feature type="region of interest" description="Disordered" evidence="1">
    <location>
        <begin position="187"/>
        <end position="214"/>
    </location>
</feature>